<proteinExistence type="predicted"/>
<dbReference type="AlphaFoldDB" id="A0AAW4MUJ3"/>
<feature type="compositionally biased region" description="Basic and acidic residues" evidence="1">
    <location>
        <begin position="65"/>
        <end position="99"/>
    </location>
</feature>
<reference evidence="2 5" key="1">
    <citation type="submission" date="2021-06" db="EMBL/GenBank/DDBJ databases">
        <title>Collection of gut derived symbiotic bacterial strains cultured from healthy donors.</title>
        <authorList>
            <person name="Lin H."/>
            <person name="Littmann E."/>
            <person name="Pamer E.G."/>
        </authorList>
    </citation>
    <scope>NUCLEOTIDE SEQUENCE</scope>
    <source>
        <strain evidence="3 5">MSK.21.70</strain>
        <strain evidence="2">MSK.21.82</strain>
    </source>
</reference>
<evidence type="ECO:0000313" key="2">
    <source>
        <dbReference type="EMBL" id="MBV3382315.1"/>
    </source>
</evidence>
<dbReference type="Pfam" id="PF14265">
    <property type="entry name" value="DUF4355"/>
    <property type="match status" value="1"/>
</dbReference>
<name>A0AAW4MUJ3_9FIRM</name>
<comment type="caution">
    <text evidence="2">The sequence shown here is derived from an EMBL/GenBank/DDBJ whole genome shotgun (WGS) entry which is preliminary data.</text>
</comment>
<evidence type="ECO:0000313" key="3">
    <source>
        <dbReference type="EMBL" id="MBV3392394.1"/>
    </source>
</evidence>
<gene>
    <name evidence="2" type="ORF">KSV97_03525</name>
    <name evidence="3" type="ORF">KSW06_03810</name>
</gene>
<feature type="compositionally biased region" description="Acidic residues" evidence="1">
    <location>
        <begin position="17"/>
        <end position="28"/>
    </location>
</feature>
<dbReference type="Proteomes" id="UP001197492">
    <property type="component" value="Unassembled WGS sequence"/>
</dbReference>
<evidence type="ECO:0000256" key="1">
    <source>
        <dbReference type="SAM" id="MobiDB-lite"/>
    </source>
</evidence>
<feature type="region of interest" description="Disordered" evidence="1">
    <location>
        <begin position="1"/>
        <end position="99"/>
    </location>
</feature>
<dbReference type="EMBL" id="JAHOEL010000016">
    <property type="protein sequence ID" value="MBV3392394.1"/>
    <property type="molecule type" value="Genomic_DNA"/>
</dbReference>
<organism evidence="2 4">
    <name type="scientific">Catenibacterium mitsuokai</name>
    <dbReference type="NCBI Taxonomy" id="100886"/>
    <lineage>
        <taxon>Bacteria</taxon>
        <taxon>Bacillati</taxon>
        <taxon>Bacillota</taxon>
        <taxon>Erysipelotrichia</taxon>
        <taxon>Erysipelotrichales</taxon>
        <taxon>Coprobacillaceae</taxon>
        <taxon>Catenibacterium</taxon>
    </lineage>
</organism>
<dbReference type="RefSeq" id="WP_217747279.1">
    <property type="nucleotide sequence ID" value="NZ_JAHOEB010000016.1"/>
</dbReference>
<evidence type="ECO:0000313" key="4">
    <source>
        <dbReference type="Proteomes" id="UP001196408"/>
    </source>
</evidence>
<accession>A0AAW4MUJ3</accession>
<dbReference type="InterPro" id="IPR025580">
    <property type="entry name" value="Gp46"/>
</dbReference>
<keyword evidence="5" id="KW-1185">Reference proteome</keyword>
<dbReference type="EMBL" id="JAHOEF010000015">
    <property type="protein sequence ID" value="MBV3382315.1"/>
    <property type="molecule type" value="Genomic_DNA"/>
</dbReference>
<dbReference type="Proteomes" id="UP001196408">
    <property type="component" value="Unassembled WGS sequence"/>
</dbReference>
<sequence length="192" mass="21753">MEYVKNMMPLNLQLFAEEGEEGTGDEGNPDNAQSGEPEDDKSKVTTLTEDDVNRIVKQRLAREKKKWEKDHTEAERLQKMTDDEKKQYEEDKRKEDLDNREAAITRRELTAVAKEQLNAAGVPADMADFIDYTDADTVNESVKRLSKAFKGAVQQSVDDRLKGKAPLDKAKNDVLTAEEEDARKAFANALKF</sequence>
<protein>
    <submittedName>
        <fullName evidence="2">DUF4355 domain-containing protein</fullName>
    </submittedName>
</protein>
<evidence type="ECO:0000313" key="5">
    <source>
        <dbReference type="Proteomes" id="UP001197492"/>
    </source>
</evidence>